<proteinExistence type="predicted"/>
<reference evidence="4" key="1">
    <citation type="journal article" date="2019" name="Int. J. Syst. Evol. Microbiol.">
        <title>The Global Catalogue of Microorganisms (GCM) 10K type strain sequencing project: providing services to taxonomists for standard genome sequencing and annotation.</title>
        <authorList>
            <consortium name="The Broad Institute Genomics Platform"/>
            <consortium name="The Broad Institute Genome Sequencing Center for Infectious Disease"/>
            <person name="Wu L."/>
            <person name="Ma J."/>
        </authorList>
    </citation>
    <scope>NUCLEOTIDE SEQUENCE [LARGE SCALE GENOMIC DNA]</scope>
    <source>
        <strain evidence="4">JCM 16013</strain>
    </source>
</reference>
<evidence type="ECO:0000256" key="1">
    <source>
        <dbReference type="SAM" id="MobiDB-lite"/>
    </source>
</evidence>
<accession>A0ABP5DFT9</accession>
<protein>
    <recommendedName>
        <fullName evidence="5">DUF1349 domain-containing protein</fullName>
    </recommendedName>
</protein>
<keyword evidence="2" id="KW-0812">Transmembrane</keyword>
<feature type="transmembrane region" description="Helical" evidence="2">
    <location>
        <begin position="422"/>
        <end position="446"/>
    </location>
</feature>
<keyword evidence="2" id="KW-1133">Transmembrane helix</keyword>
<evidence type="ECO:0000313" key="3">
    <source>
        <dbReference type="EMBL" id="GAA1979059.1"/>
    </source>
</evidence>
<evidence type="ECO:0008006" key="5">
    <source>
        <dbReference type="Google" id="ProtNLM"/>
    </source>
</evidence>
<dbReference type="Gene3D" id="2.60.120.200">
    <property type="match status" value="1"/>
</dbReference>
<feature type="transmembrane region" description="Helical" evidence="2">
    <location>
        <begin position="27"/>
        <end position="45"/>
    </location>
</feature>
<gene>
    <name evidence="3" type="ORF">GCM10009838_45030</name>
</gene>
<feature type="transmembrane region" description="Helical" evidence="2">
    <location>
        <begin position="375"/>
        <end position="402"/>
    </location>
</feature>
<dbReference type="SUPFAM" id="SSF49899">
    <property type="entry name" value="Concanavalin A-like lectins/glucanases"/>
    <property type="match status" value="1"/>
</dbReference>
<feature type="transmembrane region" description="Helical" evidence="2">
    <location>
        <begin position="453"/>
        <end position="476"/>
    </location>
</feature>
<dbReference type="Proteomes" id="UP001499854">
    <property type="component" value="Unassembled WGS sequence"/>
</dbReference>
<name>A0ABP5DFT9_9ACTN</name>
<keyword evidence="2" id="KW-0472">Membrane</keyword>
<dbReference type="RefSeq" id="WP_344659061.1">
    <property type="nucleotide sequence ID" value="NZ_BAAAQM010000025.1"/>
</dbReference>
<sequence>MAAAPPRDAFRHLVRAEWTKLRTVRGWMAGLLVAVFLTVGIGLLGPAGSQIDCARGDGKPGTCGPQAPPRGPDGREVVDEKTFVHRTLSGDGTITARLTAFSGRYDPQGGRPPSEDPRAGLAAGLLPWSKAGVLVKDGTAEGSAYAAVLATGGHGVRMQYDYTADLAGPPGPVSAAAPRWLRLTRAGDTLTGYDSADGVTWTVLGTAHLAGLPHDVEVGVFAASPQYSVVRSSFGGTSENGGPSLATGTFDRITVTGRSPGTWTVPPVGAMAGGPGAPQGALALTGAVANSTSGTSGTSGTSSANDADGFTVTGSGDIAPASISPGAGKSVEGALAGTFAGLIAVIVVAALTMTSEYRRGLIRTSLAASPRRGRLLAAKAVVLGTAAFATGLIAAAAAVPAVTALEHSKGLYVFHASVAAQVRVVAGTAALLAVAAVLALAVGAILRRGAAAVAAVIVVIVVPYILAVASVLPAGAAEWLTRLTPAAAFAVQQTVIAWPQVTAVYTPSNGYFPLSPWLGLGVLALYAAAAYGLAHRLLARRDV</sequence>
<dbReference type="InterPro" id="IPR013320">
    <property type="entry name" value="ConA-like_dom_sf"/>
</dbReference>
<dbReference type="EMBL" id="BAAAQM010000025">
    <property type="protein sequence ID" value="GAA1979059.1"/>
    <property type="molecule type" value="Genomic_DNA"/>
</dbReference>
<feature type="transmembrane region" description="Helical" evidence="2">
    <location>
        <begin position="334"/>
        <end position="354"/>
    </location>
</feature>
<feature type="transmembrane region" description="Helical" evidence="2">
    <location>
        <begin position="514"/>
        <end position="534"/>
    </location>
</feature>
<evidence type="ECO:0000313" key="4">
    <source>
        <dbReference type="Proteomes" id="UP001499854"/>
    </source>
</evidence>
<keyword evidence="4" id="KW-1185">Reference proteome</keyword>
<organism evidence="3 4">
    <name type="scientific">Catenulispora subtropica</name>
    <dbReference type="NCBI Taxonomy" id="450798"/>
    <lineage>
        <taxon>Bacteria</taxon>
        <taxon>Bacillati</taxon>
        <taxon>Actinomycetota</taxon>
        <taxon>Actinomycetes</taxon>
        <taxon>Catenulisporales</taxon>
        <taxon>Catenulisporaceae</taxon>
        <taxon>Catenulispora</taxon>
    </lineage>
</organism>
<feature type="region of interest" description="Disordered" evidence="1">
    <location>
        <begin position="57"/>
        <end position="76"/>
    </location>
</feature>
<comment type="caution">
    <text evidence="3">The sequence shown here is derived from an EMBL/GenBank/DDBJ whole genome shotgun (WGS) entry which is preliminary data.</text>
</comment>
<evidence type="ECO:0000256" key="2">
    <source>
        <dbReference type="SAM" id="Phobius"/>
    </source>
</evidence>